<gene>
    <name evidence="11" type="ORF">D9757_000143</name>
</gene>
<evidence type="ECO:0000256" key="7">
    <source>
        <dbReference type="ARBA" id="ARBA00023242"/>
    </source>
</evidence>
<dbReference type="PANTHER" id="PTHR12787">
    <property type="entry name" value="RIBOSOMAL RNA-PROCESSING PROTEIN 8"/>
    <property type="match status" value="1"/>
</dbReference>
<evidence type="ECO:0000256" key="2">
    <source>
        <dbReference type="ARBA" id="ARBA00006301"/>
    </source>
</evidence>
<dbReference type="SUPFAM" id="SSF53335">
    <property type="entry name" value="S-adenosyl-L-methionine-dependent methyltransferases"/>
    <property type="match status" value="1"/>
</dbReference>
<dbReference type="Gene3D" id="1.10.10.2150">
    <property type="entry name" value="Ribosomal RNA-processing protein 8, N-terminal domain"/>
    <property type="match status" value="1"/>
</dbReference>
<keyword evidence="4 9" id="KW-0489">Methyltransferase</keyword>
<feature type="compositionally biased region" description="Basic and acidic residues" evidence="10">
    <location>
        <begin position="43"/>
        <end position="58"/>
    </location>
</feature>
<dbReference type="OrthoDB" id="10258825at2759"/>
<keyword evidence="7 9" id="KW-0539">Nucleus</keyword>
<keyword evidence="3 9" id="KW-0698">rRNA processing</keyword>
<dbReference type="GO" id="GO:0016433">
    <property type="term" value="F:rRNA (adenine) methyltransferase activity"/>
    <property type="evidence" value="ECO:0007669"/>
    <property type="project" value="TreeGrafter"/>
</dbReference>
<proteinExistence type="inferred from homology"/>
<dbReference type="InterPro" id="IPR007823">
    <property type="entry name" value="RRP8"/>
</dbReference>
<dbReference type="GO" id="GO:0005730">
    <property type="term" value="C:nucleolus"/>
    <property type="evidence" value="ECO:0007669"/>
    <property type="project" value="UniProtKB-SubCell"/>
</dbReference>
<evidence type="ECO:0000313" key="12">
    <source>
        <dbReference type="Proteomes" id="UP000518752"/>
    </source>
</evidence>
<accession>A0A8H5I2I3</accession>
<evidence type="ECO:0000256" key="4">
    <source>
        <dbReference type="ARBA" id="ARBA00022603"/>
    </source>
</evidence>
<feature type="compositionally biased region" description="Basic and acidic residues" evidence="10">
    <location>
        <begin position="98"/>
        <end position="113"/>
    </location>
</feature>
<dbReference type="FunFam" id="1.10.10.2150:FF:000001">
    <property type="entry name" value="Ribosomal RNA-processing protein 8"/>
    <property type="match status" value="1"/>
</dbReference>
<comment type="similarity">
    <text evidence="2 9">Belongs to the methyltransferase superfamily. RRP8 family.</text>
</comment>
<keyword evidence="12" id="KW-1185">Reference proteome</keyword>
<organism evidence="11 12">
    <name type="scientific">Collybiopsis confluens</name>
    <dbReference type="NCBI Taxonomy" id="2823264"/>
    <lineage>
        <taxon>Eukaryota</taxon>
        <taxon>Fungi</taxon>
        <taxon>Dikarya</taxon>
        <taxon>Basidiomycota</taxon>
        <taxon>Agaricomycotina</taxon>
        <taxon>Agaricomycetes</taxon>
        <taxon>Agaricomycetidae</taxon>
        <taxon>Agaricales</taxon>
        <taxon>Marasmiineae</taxon>
        <taxon>Omphalotaceae</taxon>
        <taxon>Collybiopsis</taxon>
    </lineage>
</organism>
<dbReference type="InterPro" id="IPR029063">
    <property type="entry name" value="SAM-dependent_MTases_sf"/>
</dbReference>
<keyword evidence="6 9" id="KW-0949">S-adenosyl-L-methionine</keyword>
<dbReference type="EC" id="2.1.1.-" evidence="9"/>
<dbReference type="Pfam" id="PF05148">
    <property type="entry name" value="Methyltransf_8"/>
    <property type="match status" value="1"/>
</dbReference>
<feature type="region of interest" description="Disordered" evidence="10">
    <location>
        <begin position="1"/>
        <end position="135"/>
    </location>
</feature>
<dbReference type="Proteomes" id="UP000518752">
    <property type="component" value="Unassembled WGS sequence"/>
</dbReference>
<dbReference type="EMBL" id="JAACJN010000001">
    <property type="protein sequence ID" value="KAF5393955.1"/>
    <property type="molecule type" value="Genomic_DNA"/>
</dbReference>
<dbReference type="Gene3D" id="3.40.50.150">
    <property type="entry name" value="Vaccinia Virus protein VP39"/>
    <property type="match status" value="1"/>
</dbReference>
<dbReference type="InterPro" id="IPR042036">
    <property type="entry name" value="RRP8_N"/>
</dbReference>
<evidence type="ECO:0000256" key="6">
    <source>
        <dbReference type="ARBA" id="ARBA00022691"/>
    </source>
</evidence>
<evidence type="ECO:0000256" key="9">
    <source>
        <dbReference type="RuleBase" id="RU365074"/>
    </source>
</evidence>
<evidence type="ECO:0000256" key="1">
    <source>
        <dbReference type="ARBA" id="ARBA00004604"/>
    </source>
</evidence>
<evidence type="ECO:0000313" key="11">
    <source>
        <dbReference type="EMBL" id="KAF5393955.1"/>
    </source>
</evidence>
<evidence type="ECO:0000256" key="3">
    <source>
        <dbReference type="ARBA" id="ARBA00022552"/>
    </source>
</evidence>
<name>A0A8H5I2I3_9AGAR</name>
<reference evidence="11 12" key="1">
    <citation type="journal article" date="2020" name="ISME J.">
        <title>Uncovering the hidden diversity of litter-decomposition mechanisms in mushroom-forming fungi.</title>
        <authorList>
            <person name="Floudas D."/>
            <person name="Bentzer J."/>
            <person name="Ahren D."/>
            <person name="Johansson T."/>
            <person name="Persson P."/>
            <person name="Tunlid A."/>
        </authorList>
    </citation>
    <scope>NUCLEOTIDE SEQUENCE [LARGE SCALE GENOMIC DNA]</scope>
    <source>
        <strain evidence="11 12">CBS 406.79</strain>
    </source>
</reference>
<dbReference type="GO" id="GO:0042273">
    <property type="term" value="P:ribosomal large subunit biogenesis"/>
    <property type="evidence" value="ECO:0007669"/>
    <property type="project" value="TreeGrafter"/>
</dbReference>
<evidence type="ECO:0000256" key="10">
    <source>
        <dbReference type="SAM" id="MobiDB-lite"/>
    </source>
</evidence>
<feature type="compositionally biased region" description="Basic and acidic residues" evidence="10">
    <location>
        <begin position="69"/>
        <end position="87"/>
    </location>
</feature>
<comment type="function">
    <text evidence="9">S-adenosyl-L-methionine-dependent methyltransferase that specifically methylates the N(1) position of adenine in helix 25.1 in 25S rRNA. Required both for ribosomal 40S and 60S subunits biogenesis. Required for efficient pre-rRNA cleavage at site A2.</text>
</comment>
<comment type="subcellular location">
    <subcellularLocation>
        <location evidence="1 9">Nucleus</location>
        <location evidence="1 9">Nucleolus</location>
    </subcellularLocation>
</comment>
<dbReference type="AlphaFoldDB" id="A0A8H5I2I3"/>
<protein>
    <recommendedName>
        <fullName evidence="8 9">Ribosomal RNA-processing protein 8</fullName>
        <ecNumber evidence="9">2.1.1.-</ecNumber>
    </recommendedName>
</protein>
<evidence type="ECO:0000256" key="8">
    <source>
        <dbReference type="ARBA" id="ARBA00076672"/>
    </source>
</evidence>
<dbReference type="PANTHER" id="PTHR12787:SF0">
    <property type="entry name" value="RIBOSOMAL RNA-PROCESSING PROTEIN 8"/>
    <property type="match status" value="1"/>
</dbReference>
<sequence length="336" mass="37195">MPLFNVPGWSIPTEPVTEPGSRKRKRPANDTGSEIRIASTEVNLEKLVQKLTGKRDSNNSKNSKKLRRQQKEEQQSRSSLDDDDKKKTISLPIPLMSAKERAAKKARPTHSDRSLTSQLTPAKHPEKNEDEDVSLTSMQKGMKQKLEGARFRLLNQSLYESSSEDALKMMQDDPTVYLDYHSGFRQQVQSWPSNPVDHYIASLSLYPDKTVVADLGCGDAALAQALIPKGFSVLSFDLVSNNPYVVAVDICGTLPLPGSEGAGKSTSDGEAHIVDVVVFSLSLMSKNWPQSIREAWRILKSRGDLKIAEVTSRFVDVDAFVSLISSMGFKLKSKVC</sequence>
<evidence type="ECO:0000256" key="5">
    <source>
        <dbReference type="ARBA" id="ARBA00022679"/>
    </source>
</evidence>
<keyword evidence="5 9" id="KW-0808">Transferase</keyword>
<comment type="caution">
    <text evidence="11">The sequence shown here is derived from an EMBL/GenBank/DDBJ whole genome shotgun (WGS) entry which is preliminary data.</text>
</comment>